<dbReference type="SUPFAM" id="SSF51735">
    <property type="entry name" value="NAD(P)-binding Rossmann-fold domains"/>
    <property type="match status" value="1"/>
</dbReference>
<dbReference type="SMART" id="SM00919">
    <property type="entry name" value="Malic_M"/>
    <property type="match status" value="1"/>
</dbReference>
<evidence type="ECO:0000256" key="1">
    <source>
        <dbReference type="SAM" id="MobiDB-lite"/>
    </source>
</evidence>
<dbReference type="InterPro" id="IPR036291">
    <property type="entry name" value="NAD(P)-bd_dom_sf"/>
</dbReference>
<dbReference type="EMBL" id="KE673991">
    <property type="protein sequence ID" value="ERE76766.1"/>
    <property type="molecule type" value="Genomic_DNA"/>
</dbReference>
<dbReference type="GO" id="GO:0051287">
    <property type="term" value="F:NAD binding"/>
    <property type="evidence" value="ECO:0007669"/>
    <property type="project" value="InterPro"/>
</dbReference>
<dbReference type="PANTHER" id="PTHR23406:SF20">
    <property type="entry name" value="NADP-DEPENDENT MALIC ENZYME, MITOCHONDRIAL"/>
    <property type="match status" value="1"/>
</dbReference>
<organism evidence="3 4">
    <name type="scientific">Cricetulus griseus</name>
    <name type="common">Chinese hamster</name>
    <name type="synonym">Cricetulus barabensis griseus</name>
    <dbReference type="NCBI Taxonomy" id="10029"/>
    <lineage>
        <taxon>Eukaryota</taxon>
        <taxon>Metazoa</taxon>
        <taxon>Chordata</taxon>
        <taxon>Craniata</taxon>
        <taxon>Vertebrata</taxon>
        <taxon>Euteleostomi</taxon>
        <taxon>Mammalia</taxon>
        <taxon>Eutheria</taxon>
        <taxon>Euarchontoglires</taxon>
        <taxon>Glires</taxon>
        <taxon>Rodentia</taxon>
        <taxon>Myomorpha</taxon>
        <taxon>Muroidea</taxon>
        <taxon>Cricetidae</taxon>
        <taxon>Cricetinae</taxon>
        <taxon>Cricetulus</taxon>
    </lineage>
</organism>
<evidence type="ECO:0000259" key="2">
    <source>
        <dbReference type="SMART" id="SM00919"/>
    </source>
</evidence>
<proteinExistence type="predicted"/>
<dbReference type="GO" id="GO:0004473">
    <property type="term" value="F:malate dehydrogenase (decarboxylating) (NADP+) activity"/>
    <property type="evidence" value="ECO:0007669"/>
    <property type="project" value="UniProtKB-EC"/>
</dbReference>
<dbReference type="Pfam" id="PF03949">
    <property type="entry name" value="Malic_M"/>
    <property type="match status" value="1"/>
</dbReference>
<evidence type="ECO:0000313" key="4">
    <source>
        <dbReference type="Proteomes" id="UP000030759"/>
    </source>
</evidence>
<accession>A0A061I8M0</accession>
<dbReference type="Gene3D" id="3.40.50.720">
    <property type="entry name" value="NAD(P)-binding Rossmann-like Domain"/>
    <property type="match status" value="1"/>
</dbReference>
<protein>
    <submittedName>
        <fullName evidence="3">NADP-dependent malic enzyme</fullName>
        <ecNumber evidence="3">1.1.1.40</ecNumber>
    </submittedName>
</protein>
<dbReference type="GO" id="GO:0005739">
    <property type="term" value="C:mitochondrion"/>
    <property type="evidence" value="ECO:0007669"/>
    <property type="project" value="TreeGrafter"/>
</dbReference>
<dbReference type="EC" id="1.1.1.40" evidence="3"/>
<gene>
    <name evidence="3" type="ORF">H671_4g11583</name>
</gene>
<dbReference type="PANTHER" id="PTHR23406">
    <property type="entry name" value="MALIC ENZYME-RELATED"/>
    <property type="match status" value="1"/>
</dbReference>
<dbReference type="InterPro" id="IPR012302">
    <property type="entry name" value="Malic_NAD-bd"/>
</dbReference>
<sequence>MDSNVVSGEVLVPSNLCKILCPHGDLYLLKLGTHDCQCPRRREVSDSLDLELQMVVACLMYMLGTDRRSSEKQGAQSTVDSATSQHGVLNCFRKQTGQAMGSKPEVVRLVKPTTIIGVAAMAGAFMEQILRDMASFHNCLIIFALSNPTCKAECTAEKCYRFTEGQVIFACGSPFKSVTLENGRIFIPNWGNNAYMFPGVALGVITGGIQHIPDEICLLMAEYIAQEVSEKHPSKGETVPTTEHHPGFVSENFS</sequence>
<reference evidence="4" key="1">
    <citation type="journal article" date="2013" name="Nat. Biotechnol.">
        <title>Chinese hamster genome sequenced from sorted chromosomes.</title>
        <authorList>
            <person name="Brinkrolf K."/>
            <person name="Rupp O."/>
            <person name="Laux H."/>
            <person name="Kollin F."/>
            <person name="Ernst W."/>
            <person name="Linke B."/>
            <person name="Kofler R."/>
            <person name="Romand S."/>
            <person name="Hesse F."/>
            <person name="Budach W.E."/>
            <person name="Galosy S."/>
            <person name="Muller D."/>
            <person name="Noll T."/>
            <person name="Wienberg J."/>
            <person name="Jostock T."/>
            <person name="Leonard M."/>
            <person name="Grillari J."/>
            <person name="Tauch A."/>
            <person name="Goesmann A."/>
            <person name="Helk B."/>
            <person name="Mott J.E."/>
            <person name="Puhler A."/>
            <person name="Borth N."/>
        </authorList>
    </citation>
    <scope>NUCLEOTIDE SEQUENCE [LARGE SCALE GENOMIC DNA]</scope>
    <source>
        <strain evidence="4">17A/GY</strain>
    </source>
</reference>
<dbReference type="Proteomes" id="UP000030759">
    <property type="component" value="Unassembled WGS sequence"/>
</dbReference>
<keyword evidence="3" id="KW-0560">Oxidoreductase</keyword>
<dbReference type="GO" id="GO:0006108">
    <property type="term" value="P:malate metabolic process"/>
    <property type="evidence" value="ECO:0007669"/>
    <property type="project" value="TreeGrafter"/>
</dbReference>
<dbReference type="AlphaFoldDB" id="A0A061I8M0"/>
<feature type="domain" description="Malic enzyme NAD-binding" evidence="2">
    <location>
        <begin position="54"/>
        <end position="244"/>
    </location>
</feature>
<feature type="region of interest" description="Disordered" evidence="1">
    <location>
        <begin position="231"/>
        <end position="254"/>
    </location>
</feature>
<evidence type="ECO:0000313" key="3">
    <source>
        <dbReference type="EMBL" id="ERE76766.1"/>
    </source>
</evidence>
<name>A0A061I8M0_CRIGR</name>